<dbReference type="EMBL" id="WUBR01000001">
    <property type="protein sequence ID" value="MWV27321.1"/>
    <property type="molecule type" value="Genomic_DNA"/>
</dbReference>
<dbReference type="AlphaFoldDB" id="A0A844XA46"/>
<accession>A0A844XA46</accession>
<gene>
    <name evidence="1" type="ORF">GRF63_05335</name>
</gene>
<reference evidence="1 2" key="2">
    <citation type="submission" date="2020-02" db="EMBL/GenBank/DDBJ databases">
        <title>Erythrobacter dongmakensis sp. nov., isolated from a tidal mudflat.</title>
        <authorList>
            <person name="Kim I.S."/>
        </authorList>
    </citation>
    <scope>NUCLEOTIDE SEQUENCE [LARGE SCALE GENOMIC DNA]</scope>
    <source>
        <strain evidence="1 2">GH3-10</strain>
    </source>
</reference>
<keyword evidence="2" id="KW-1185">Reference proteome</keyword>
<name>A0A844XA46_9SPHN</name>
<dbReference type="Proteomes" id="UP000461409">
    <property type="component" value="Unassembled WGS sequence"/>
</dbReference>
<sequence length="261" mass="28942">MTIKSAFRRLSKSHTAKLLVLEFIVVLSGVLAAQLLQGWFAEREERARAQNQIEGIATALHNSAELAVMRQRMNLCMIDRIETLRDALAAPQIDQDSLTWVRVPEQNLLDDPGIEAARPLITKAFGPETMIPFNLVEFVYENMYIAQDAELAAWSKLSLLNPENGPVGPDLRGEMQLALAEARKSNRLMIEVSGMMRNYSRQLGTPVHEHTIEGFATSPKLCAAMVAYSDDEHAAAAERGELPDGTQVHPRALERVASGIR</sequence>
<organism evidence="1 2">
    <name type="scientific">Aurantiacibacter rhizosphaerae</name>
    <dbReference type="NCBI Taxonomy" id="2691582"/>
    <lineage>
        <taxon>Bacteria</taxon>
        <taxon>Pseudomonadati</taxon>
        <taxon>Pseudomonadota</taxon>
        <taxon>Alphaproteobacteria</taxon>
        <taxon>Sphingomonadales</taxon>
        <taxon>Erythrobacteraceae</taxon>
        <taxon>Aurantiacibacter</taxon>
    </lineage>
</organism>
<comment type="caution">
    <text evidence="1">The sequence shown here is derived from an EMBL/GenBank/DDBJ whole genome shotgun (WGS) entry which is preliminary data.</text>
</comment>
<protein>
    <submittedName>
        <fullName evidence="1">Uncharacterized protein</fullName>
    </submittedName>
</protein>
<reference evidence="1 2" key="1">
    <citation type="submission" date="2019-12" db="EMBL/GenBank/DDBJ databases">
        <authorList>
            <person name="Lee S.D."/>
        </authorList>
    </citation>
    <scope>NUCLEOTIDE SEQUENCE [LARGE SCALE GENOMIC DNA]</scope>
    <source>
        <strain evidence="1 2">GH3-10</strain>
    </source>
</reference>
<evidence type="ECO:0000313" key="2">
    <source>
        <dbReference type="Proteomes" id="UP000461409"/>
    </source>
</evidence>
<evidence type="ECO:0000313" key="1">
    <source>
        <dbReference type="EMBL" id="MWV27321.1"/>
    </source>
</evidence>
<dbReference type="RefSeq" id="WP_160484902.1">
    <property type="nucleotide sequence ID" value="NZ_WUBR01000001.1"/>
</dbReference>
<proteinExistence type="predicted"/>